<gene>
    <name evidence="2" type="ORF">SAMN05216225_101830</name>
</gene>
<feature type="coiled-coil region" evidence="1">
    <location>
        <begin position="61"/>
        <end position="130"/>
    </location>
</feature>
<dbReference type="STRING" id="930117.SAMN05216225_101830"/>
<dbReference type="AlphaFoldDB" id="A0A1M5HL46"/>
<dbReference type="RefSeq" id="WP_072890209.1">
    <property type="nucleotide sequence ID" value="NZ_FQVW01000018.1"/>
</dbReference>
<dbReference type="OrthoDB" id="2969303at2"/>
<dbReference type="Proteomes" id="UP000183988">
    <property type="component" value="Unassembled WGS sequence"/>
</dbReference>
<proteinExistence type="predicted"/>
<dbReference type="PROSITE" id="PS51257">
    <property type="entry name" value="PROKAR_LIPOPROTEIN"/>
    <property type="match status" value="1"/>
</dbReference>
<name>A0A1M5HL46_9BACI</name>
<dbReference type="EMBL" id="FQVW01000018">
    <property type="protein sequence ID" value="SHG16696.1"/>
    <property type="molecule type" value="Genomic_DNA"/>
</dbReference>
<evidence type="ECO:0000256" key="1">
    <source>
        <dbReference type="SAM" id="Coils"/>
    </source>
</evidence>
<organism evidence="2 3">
    <name type="scientific">Ornithinibacillus halophilus</name>
    <dbReference type="NCBI Taxonomy" id="930117"/>
    <lineage>
        <taxon>Bacteria</taxon>
        <taxon>Bacillati</taxon>
        <taxon>Bacillota</taxon>
        <taxon>Bacilli</taxon>
        <taxon>Bacillales</taxon>
        <taxon>Bacillaceae</taxon>
        <taxon>Ornithinibacillus</taxon>
    </lineage>
</organism>
<accession>A0A1M5HL46</accession>
<sequence length="141" mass="16265">MRKVFIGTTVIFFLLGCVTVYGSASPNSTLSDWYGNTFQKEKELLQDEISDLYTASFKQVKEEMKEKKEDLTAGVMKARENSITTAKEEINKYNQSYMNALDEKKDELLDDNFQEEKKQLEEKIISEIEQDTIAILTDLLN</sequence>
<keyword evidence="1" id="KW-0175">Coiled coil</keyword>
<evidence type="ECO:0000313" key="3">
    <source>
        <dbReference type="Proteomes" id="UP000183988"/>
    </source>
</evidence>
<evidence type="ECO:0000313" key="2">
    <source>
        <dbReference type="EMBL" id="SHG16696.1"/>
    </source>
</evidence>
<keyword evidence="3" id="KW-1185">Reference proteome</keyword>
<reference evidence="2 3" key="1">
    <citation type="submission" date="2016-11" db="EMBL/GenBank/DDBJ databases">
        <authorList>
            <person name="Jaros S."/>
            <person name="Januszkiewicz K."/>
            <person name="Wedrychowicz H."/>
        </authorList>
    </citation>
    <scope>NUCLEOTIDE SEQUENCE [LARGE SCALE GENOMIC DNA]</scope>
    <source>
        <strain evidence="2 3">IBRC-M 10683</strain>
    </source>
</reference>
<protein>
    <submittedName>
        <fullName evidence="2">Uncharacterized protein</fullName>
    </submittedName>
</protein>